<comment type="caution">
    <text evidence="1">The sequence shown here is derived from an EMBL/GenBank/DDBJ whole genome shotgun (WGS) entry which is preliminary data.</text>
</comment>
<keyword evidence="2" id="KW-1185">Reference proteome</keyword>
<gene>
    <name evidence="1" type="ORF">MHI_LOCUS255891</name>
</gene>
<evidence type="ECO:0000313" key="2">
    <source>
        <dbReference type="Proteomes" id="UP000752696"/>
    </source>
</evidence>
<proteinExistence type="predicted"/>
<dbReference type="AlphaFoldDB" id="A0A6V7H076"/>
<sequence>VPYSQENREFSTRSLEFYKQVACHDDQLTLEQRNKSARCRVSNLFTLSTTISPELINA</sequence>
<evidence type="ECO:0000313" key="1">
    <source>
        <dbReference type="EMBL" id="CAD1471987.1"/>
    </source>
</evidence>
<accession>A0A6V7H076</accession>
<dbReference type="Proteomes" id="UP000752696">
    <property type="component" value="Unassembled WGS sequence"/>
</dbReference>
<dbReference type="EMBL" id="CAJDYZ010004851">
    <property type="protein sequence ID" value="CAD1471987.1"/>
    <property type="molecule type" value="Genomic_DNA"/>
</dbReference>
<feature type="non-terminal residue" evidence="1">
    <location>
        <position position="1"/>
    </location>
</feature>
<organism evidence="1 2">
    <name type="scientific">Heterotrigona itama</name>
    <dbReference type="NCBI Taxonomy" id="395501"/>
    <lineage>
        <taxon>Eukaryota</taxon>
        <taxon>Metazoa</taxon>
        <taxon>Ecdysozoa</taxon>
        <taxon>Arthropoda</taxon>
        <taxon>Hexapoda</taxon>
        <taxon>Insecta</taxon>
        <taxon>Pterygota</taxon>
        <taxon>Neoptera</taxon>
        <taxon>Endopterygota</taxon>
        <taxon>Hymenoptera</taxon>
        <taxon>Apocrita</taxon>
        <taxon>Aculeata</taxon>
        <taxon>Apoidea</taxon>
        <taxon>Anthophila</taxon>
        <taxon>Apidae</taxon>
        <taxon>Heterotrigona</taxon>
    </lineage>
</organism>
<reference evidence="1" key="1">
    <citation type="submission" date="2020-07" db="EMBL/GenBank/DDBJ databases">
        <authorList>
            <person name="Nazaruddin N."/>
        </authorList>
    </citation>
    <scope>NUCLEOTIDE SEQUENCE</scope>
</reference>
<protein>
    <submittedName>
        <fullName evidence="1">Uncharacterized protein</fullName>
    </submittedName>
</protein>
<name>A0A6V7H076_9HYME</name>